<organism evidence="5 6">
    <name type="scientific">Galactobacter valiniphilus</name>
    <dbReference type="NCBI Taxonomy" id="2676122"/>
    <lineage>
        <taxon>Bacteria</taxon>
        <taxon>Bacillati</taxon>
        <taxon>Actinomycetota</taxon>
        <taxon>Actinomycetes</taxon>
        <taxon>Micrococcales</taxon>
        <taxon>Micrococcaceae</taxon>
        <taxon>Galactobacter</taxon>
    </lineage>
</organism>
<dbReference type="Pfam" id="PF13558">
    <property type="entry name" value="SbcC_Walker_B"/>
    <property type="match status" value="1"/>
</dbReference>
<name>A0A399JGC7_9MICC</name>
<dbReference type="PANTHER" id="PTHR32114:SF2">
    <property type="entry name" value="ABC TRANSPORTER ABCH.3"/>
    <property type="match status" value="1"/>
</dbReference>
<sequence>MTEIPLFAGFSDASAQWRAERLQLVNWGGFHGHHEVELSRGATLISGASGTGKSTLLDAYLALMMPSTVPFNGASNDATSGRARGADQRNVLSYLRGKRDTTREGESLTDQVLRGDGVPVWGGIALTFLDDMKRRFTAVRLYLADASARTSSDVQMRLFTRPEAVSLAEFEPFAERRFDPRALRSALPGLVYHDTALKFTETLTTRLGIGANGNGDNALRLLARIQAGHQVRTVDSLYKQMVLEEPATFRAAERAVEQYSSLDRAYRDLEQDGAKARALAQIDAAHAAYSGALERAERLDRYGVRQEGTQTGFSLWSLLTHRRLLLEAEGSNRAQREGVTTSLLTAEAGKASLEIDLHEVEEQLRAAGGGALNLLESKLDGALAQAASVSRSRARFTELTAPLGLPCSTAVEFTALVEESSRFADGVDVEREEIGARRDAKVAAAPALKERRTELLREFESLRGRASRVPMAHDAARRQIAEASGLPVAQLPFAAELMDVAPGQEAWRPAAELTLRGVGLTLLVDEREQARLRTAIDGLQLDVRLHFEGVALGEPAPAEAEARMLSSRLVFKDSPFTSWVRERVQRPGIDHVCVSTPEELGGSEPKVTMSGQTSRGRAGAHGRVAGREDVLGFSNADRVQAIKEAAASLTARLVALDTERSGLDAELVTLREREAAFAAVATHTWEQIDLAGAHERVDALRHEIAEMVQRNDALAPLRARHAELKAAVETAKHEYWALDAKLKALDTEWGELAEAQDRINDQLDAAPAEAFLSEADTAELDAILFERDAEVTPARLPAVVRSLRSVLTEESNRSAAEARREAEHLRGIFEAYNERWPDPDRGADVAAYPDFKAIADDIERHGLHQRREAFQRQFQAWSGQDLRLLSDAYDVAMDDIDERLEPVNHILASLPFGPGRDRLSIVVRRLRRRELEEFRATLRELSAVADQEGGSPEAAQASFAQLRELMTLLSATEGAAAVRRDELLDVRKHLEITASKVDTAGRELSTYSSLGGKSGGESQELVAFIVGSALRYQLGDETRTRPRFAPVFLDEGFVKSDAEFAGRAVAAWKGLGFQLIVGAPLDKVTALEPHMDLNLSVTKDQATGYSYVTAFHDAAAPGEELPAGE</sequence>
<dbReference type="Gene3D" id="3.40.1140.10">
    <property type="match status" value="1"/>
</dbReference>
<comment type="subunit">
    <text evidence="2">Heterodimer of SbcC and SbcD.</text>
</comment>
<accession>A0A399JGC7</accession>
<evidence type="ECO:0000256" key="3">
    <source>
        <dbReference type="ARBA" id="ARBA00013368"/>
    </source>
</evidence>
<evidence type="ECO:0000256" key="2">
    <source>
        <dbReference type="ARBA" id="ARBA00011322"/>
    </source>
</evidence>
<dbReference type="InterPro" id="IPR027417">
    <property type="entry name" value="P-loop_NTPase"/>
</dbReference>
<dbReference type="EMBL" id="QQXK01000005">
    <property type="protein sequence ID" value="RII43192.1"/>
    <property type="molecule type" value="Genomic_DNA"/>
</dbReference>
<evidence type="ECO:0000313" key="6">
    <source>
        <dbReference type="Proteomes" id="UP000265419"/>
    </source>
</evidence>
<dbReference type="PANTHER" id="PTHR32114">
    <property type="entry name" value="ABC TRANSPORTER ABCH.3"/>
    <property type="match status" value="1"/>
</dbReference>
<protein>
    <recommendedName>
        <fullName evidence="3">Nuclease SbcCD subunit C</fullName>
    </recommendedName>
</protein>
<feature type="region of interest" description="Disordered" evidence="4">
    <location>
        <begin position="595"/>
        <end position="621"/>
    </location>
</feature>
<evidence type="ECO:0000256" key="4">
    <source>
        <dbReference type="SAM" id="MobiDB-lite"/>
    </source>
</evidence>
<keyword evidence="6" id="KW-1185">Reference proteome</keyword>
<dbReference type="Proteomes" id="UP000265419">
    <property type="component" value="Unassembled WGS sequence"/>
</dbReference>
<dbReference type="Pfam" id="PF13555">
    <property type="entry name" value="AAA_29"/>
    <property type="match status" value="1"/>
</dbReference>
<dbReference type="SUPFAM" id="SSF52540">
    <property type="entry name" value="P-loop containing nucleoside triphosphate hydrolases"/>
    <property type="match status" value="1"/>
</dbReference>
<proteinExistence type="inferred from homology"/>
<dbReference type="RefSeq" id="WP_119423840.1">
    <property type="nucleotide sequence ID" value="NZ_QQXK01000005.1"/>
</dbReference>
<reference evidence="5 6" key="1">
    <citation type="submission" date="2018-07" db="EMBL/GenBank/DDBJ databases">
        <title>Arthrobacter sp. nov., isolated from raw cow's milk with high bacterial count.</title>
        <authorList>
            <person name="Hahne J."/>
            <person name="Isele D."/>
            <person name="Lipski A."/>
        </authorList>
    </citation>
    <scope>NUCLEOTIDE SEQUENCE [LARGE SCALE GENOMIC DNA]</scope>
    <source>
        <strain evidence="5 6">JZ R-35</strain>
    </source>
</reference>
<comment type="similarity">
    <text evidence="1">Belongs to the SMC family. SbcC subfamily.</text>
</comment>
<comment type="caution">
    <text evidence="5">The sequence shown here is derived from an EMBL/GenBank/DDBJ whole genome shotgun (WGS) entry which is preliminary data.</text>
</comment>
<evidence type="ECO:0000313" key="5">
    <source>
        <dbReference type="EMBL" id="RII43192.1"/>
    </source>
</evidence>
<dbReference type="AlphaFoldDB" id="A0A399JGC7"/>
<evidence type="ECO:0000256" key="1">
    <source>
        <dbReference type="ARBA" id="ARBA00006930"/>
    </source>
</evidence>
<gene>
    <name evidence="5" type="ORF">DWB68_03965</name>
</gene>